<name>A0AAU9IUW3_9CILI</name>
<accession>A0AAU9IUW3</accession>
<gene>
    <name evidence="2" type="ORF">BSTOLATCC_MIC14673</name>
</gene>
<dbReference type="Pfam" id="PF08164">
    <property type="entry name" value="TRAUB"/>
    <property type="match status" value="1"/>
</dbReference>
<reference evidence="2" key="1">
    <citation type="submission" date="2021-09" db="EMBL/GenBank/DDBJ databases">
        <authorList>
            <consortium name="AG Swart"/>
            <person name="Singh M."/>
            <person name="Singh A."/>
            <person name="Seah K."/>
            <person name="Emmerich C."/>
        </authorList>
    </citation>
    <scope>NUCLEOTIDE SEQUENCE</scope>
    <source>
        <strain evidence="2">ATCC30299</strain>
    </source>
</reference>
<evidence type="ECO:0000313" key="3">
    <source>
        <dbReference type="Proteomes" id="UP001162131"/>
    </source>
</evidence>
<evidence type="ECO:0000313" key="2">
    <source>
        <dbReference type="EMBL" id="CAG9315929.1"/>
    </source>
</evidence>
<dbReference type="EMBL" id="CAJZBQ010000014">
    <property type="protein sequence ID" value="CAG9315929.1"/>
    <property type="molecule type" value="Genomic_DNA"/>
</dbReference>
<dbReference type="AlphaFoldDB" id="A0AAU9IUW3"/>
<dbReference type="Proteomes" id="UP001162131">
    <property type="component" value="Unassembled WGS sequence"/>
</dbReference>
<proteinExistence type="predicted"/>
<keyword evidence="3" id="KW-1185">Reference proteome</keyword>
<evidence type="ECO:0000259" key="1">
    <source>
        <dbReference type="Pfam" id="PF08164"/>
    </source>
</evidence>
<sequence length="278" mass="32877">MKGKLKDSYDNHYDMDIDEMEKPQYLESIDQELEEDQPQTGAVQNYIDELWVSQPQLIEESLEKLEAEDNEYRSRLSQISEKDKSQADQLLLQKQLYVELIDFSLKLHRISSFSSVKGYRKTLRTILKSLLNFQYKLSSQKIKPKKLSRIDDNSEIIWDWMAELAREWSTRVNLKIGGDIIDQTLKESEKLTEFDIQAFLARETRTNDVPVHKQTVKKPHHHSSKHRKLKFDIHEKLQNFMTPIATNFEPRHNTLIKTLFGRREEGKTEKVYLDVPLI</sequence>
<dbReference type="InterPro" id="IPR012617">
    <property type="entry name" value="AATF_C"/>
</dbReference>
<organism evidence="2 3">
    <name type="scientific">Blepharisma stoltei</name>
    <dbReference type="NCBI Taxonomy" id="1481888"/>
    <lineage>
        <taxon>Eukaryota</taxon>
        <taxon>Sar</taxon>
        <taxon>Alveolata</taxon>
        <taxon>Ciliophora</taxon>
        <taxon>Postciliodesmatophora</taxon>
        <taxon>Heterotrichea</taxon>
        <taxon>Heterotrichida</taxon>
        <taxon>Blepharismidae</taxon>
        <taxon>Blepharisma</taxon>
    </lineage>
</organism>
<protein>
    <recommendedName>
        <fullName evidence="1">Apoptosis-antagonizing transcription factor C-terminal domain-containing protein</fullName>
    </recommendedName>
</protein>
<feature type="domain" description="Apoptosis-antagonizing transcription factor C-terminal" evidence="1">
    <location>
        <begin position="212"/>
        <end position="260"/>
    </location>
</feature>
<comment type="caution">
    <text evidence="2">The sequence shown here is derived from an EMBL/GenBank/DDBJ whole genome shotgun (WGS) entry which is preliminary data.</text>
</comment>
<dbReference type="GO" id="GO:0005634">
    <property type="term" value="C:nucleus"/>
    <property type="evidence" value="ECO:0007669"/>
    <property type="project" value="InterPro"/>
</dbReference>